<evidence type="ECO:0000313" key="1">
    <source>
        <dbReference type="EMBL" id="GAJ24871.1"/>
    </source>
</evidence>
<reference evidence="1" key="1">
    <citation type="journal article" date="2014" name="Front. Microbiol.">
        <title>High frequency of phylogenetically diverse reductive dehalogenase-homologous genes in deep subseafloor sedimentary metagenomes.</title>
        <authorList>
            <person name="Kawai M."/>
            <person name="Futagami T."/>
            <person name="Toyoda A."/>
            <person name="Takaki Y."/>
            <person name="Nishi S."/>
            <person name="Hori S."/>
            <person name="Arai W."/>
            <person name="Tsubouchi T."/>
            <person name="Morono Y."/>
            <person name="Uchiyama I."/>
            <person name="Ito T."/>
            <person name="Fujiyama A."/>
            <person name="Inagaki F."/>
            <person name="Takami H."/>
        </authorList>
    </citation>
    <scope>NUCLEOTIDE SEQUENCE</scope>
    <source>
        <strain evidence="1">Expedition CK06-06</strain>
    </source>
</reference>
<dbReference type="EMBL" id="BARW01037534">
    <property type="protein sequence ID" value="GAJ24871.1"/>
    <property type="molecule type" value="Genomic_DNA"/>
</dbReference>
<accession>X1VYU2</accession>
<comment type="caution">
    <text evidence="1">The sequence shown here is derived from an EMBL/GenBank/DDBJ whole genome shotgun (WGS) entry which is preliminary data.</text>
</comment>
<proteinExistence type="predicted"/>
<dbReference type="AlphaFoldDB" id="X1VYU2"/>
<sequence>MEIAKLRDPDFLIRSLLEIAPTLSNDQKKIVIKNLQEGELGPQIRQDYSDESVQKLKAKLQLDDGASFDTNRLTELIILLV</sequence>
<name>X1VYU2_9ZZZZ</name>
<feature type="non-terminal residue" evidence="1">
    <location>
        <position position="81"/>
    </location>
</feature>
<protein>
    <submittedName>
        <fullName evidence="1">Uncharacterized protein</fullName>
    </submittedName>
</protein>
<gene>
    <name evidence="1" type="ORF">S12H4_57921</name>
</gene>
<organism evidence="1">
    <name type="scientific">marine sediment metagenome</name>
    <dbReference type="NCBI Taxonomy" id="412755"/>
    <lineage>
        <taxon>unclassified sequences</taxon>
        <taxon>metagenomes</taxon>
        <taxon>ecological metagenomes</taxon>
    </lineage>
</organism>